<proteinExistence type="predicted"/>
<feature type="compositionally biased region" description="Basic and acidic residues" evidence="1">
    <location>
        <begin position="258"/>
        <end position="274"/>
    </location>
</feature>
<sequence length="434" mass="48474">MVELCLMASHGYPPGMGVGFHQEHASSRVSDEFHHFLPYHGSKQDLVDPLSFSLSGQQKEEWRSPSGFLNSNHFFRFDSTCRRPAVIDFQDTSPDSVVLGVGIVERCARHEKILKLLMSGSIEEEDRLLNLSMLYDLTGPQSLIADSPQQPFVSHFRGYSDEGQTMPNLIYPTRELYFNEPCLDLAGDRSSCPEKVYHPDGQLPYSYTSTEMADMLSVISDVHSLKNTNKSSRQTMLVPYFERRRRSSATSTDASKIATEKVRPLKSHDKVKEKTSRKKKTTGTRTGNERDAYCNSYLHACESLLSVIMDRKQQGKNTILSLKKSGPQLPRLLTQFSASIAGTGIAVVLSVLCRVACNRVPFCASKLLSTGLGLGLVWLSWAVNRLRNTVVSISKTSGKADVKEEEMMNHLDRNLKDIYFRAVALIAVVALKVA</sequence>
<evidence type="ECO:0000313" key="3">
    <source>
        <dbReference type="Proteomes" id="UP001190926"/>
    </source>
</evidence>
<name>A0AAD4J314_PERFH</name>
<keyword evidence="3" id="KW-1185">Reference proteome</keyword>
<gene>
    <name evidence="2" type="ORF">C2S53_001461</name>
</gene>
<reference evidence="2 3" key="1">
    <citation type="journal article" date="2021" name="Nat. Commun.">
        <title>Incipient diploidization of the medicinal plant Perilla within 10,000 years.</title>
        <authorList>
            <person name="Zhang Y."/>
            <person name="Shen Q."/>
            <person name="Leng L."/>
            <person name="Zhang D."/>
            <person name="Chen S."/>
            <person name="Shi Y."/>
            <person name="Ning Z."/>
            <person name="Chen S."/>
        </authorList>
    </citation>
    <scope>NUCLEOTIDE SEQUENCE [LARGE SCALE GENOMIC DNA]</scope>
    <source>
        <strain evidence="3">cv. PC099</strain>
    </source>
</reference>
<dbReference type="AlphaFoldDB" id="A0AAD4J314"/>
<evidence type="ECO:0000313" key="2">
    <source>
        <dbReference type="EMBL" id="KAH6826024.1"/>
    </source>
</evidence>
<dbReference type="EMBL" id="SDAM02000167">
    <property type="protein sequence ID" value="KAH6826024.1"/>
    <property type="molecule type" value="Genomic_DNA"/>
</dbReference>
<organism evidence="2 3">
    <name type="scientific">Perilla frutescens var. hirtella</name>
    <name type="common">Perilla citriodora</name>
    <name type="synonym">Perilla setoyensis</name>
    <dbReference type="NCBI Taxonomy" id="608512"/>
    <lineage>
        <taxon>Eukaryota</taxon>
        <taxon>Viridiplantae</taxon>
        <taxon>Streptophyta</taxon>
        <taxon>Embryophyta</taxon>
        <taxon>Tracheophyta</taxon>
        <taxon>Spermatophyta</taxon>
        <taxon>Magnoliopsida</taxon>
        <taxon>eudicotyledons</taxon>
        <taxon>Gunneridae</taxon>
        <taxon>Pentapetalae</taxon>
        <taxon>asterids</taxon>
        <taxon>lamiids</taxon>
        <taxon>Lamiales</taxon>
        <taxon>Lamiaceae</taxon>
        <taxon>Nepetoideae</taxon>
        <taxon>Elsholtzieae</taxon>
        <taxon>Perilla</taxon>
    </lineage>
</organism>
<protein>
    <submittedName>
        <fullName evidence="2">Uncharacterized protein</fullName>
    </submittedName>
</protein>
<dbReference type="PANTHER" id="PTHR35095">
    <property type="entry name" value="OS05G0143300 PROTEIN"/>
    <property type="match status" value="1"/>
</dbReference>
<accession>A0AAD4J314</accession>
<evidence type="ECO:0000256" key="1">
    <source>
        <dbReference type="SAM" id="MobiDB-lite"/>
    </source>
</evidence>
<dbReference type="Proteomes" id="UP001190926">
    <property type="component" value="Unassembled WGS sequence"/>
</dbReference>
<comment type="caution">
    <text evidence="2">The sequence shown here is derived from an EMBL/GenBank/DDBJ whole genome shotgun (WGS) entry which is preliminary data.</text>
</comment>
<dbReference type="PANTHER" id="PTHR35095:SF1">
    <property type="entry name" value="OS05G0143300 PROTEIN"/>
    <property type="match status" value="1"/>
</dbReference>
<feature type="region of interest" description="Disordered" evidence="1">
    <location>
        <begin position="241"/>
        <end position="287"/>
    </location>
</feature>